<keyword evidence="5" id="KW-1185">Reference proteome</keyword>
<protein>
    <submittedName>
        <fullName evidence="4">Long chain acyl-CoA synthetase 7, peroxisomal 2</fullName>
    </submittedName>
</protein>
<dbReference type="InterPro" id="IPR020845">
    <property type="entry name" value="AMP-binding_CS"/>
</dbReference>
<evidence type="ECO:0000256" key="2">
    <source>
        <dbReference type="ARBA" id="ARBA00022840"/>
    </source>
</evidence>
<sequence length="709" mass="77417">MAPTPQDPQAYALSLAVPPPPGSPYSLPLAGSEREGRTAVYRNWRFADGPLLQTVDPSALTAHDMFENSVKRRPNSRCLGSRPWDSAKKTFGDYEWITYGEVAERRRNFGVGLIDLHKQVGITGDRYGVGLWCQNRPEWQVADLGCMSQSLFTVSIYDTLGPETTEYIINHATLACVVTSLPHIPTLLKLASASRIPTLKLIVCLDPIDAGEQPGNSKREILNTLAADAGLSIHFIGDVEAAGAAASSLPMNPPRPEDIITINYTSGTTGNPKGVVLTHANAVAAASTARVTTIGYPSDVLCSYLPLAHIYQRVAEHGCLMVGSAIGYFHGDILGLVEDMKLLRPTGFNSVPRLYNRFGSALKAATVDAPGVKGAIGRHVINGKLAAMKLPPGQASNKHALYDRIYTPKISSAFGLQRARSMVSGSAPIDPSLHQFLRAAFGSNFIQGYGLTETYAVALAQMEGDFSSGNCGALAVTMEACLQSVPDMEYLVTDKPNPRGELLLRGNCRFREYYRNEAETAKAIDEDGWFRTGDIAEIDSLGRFKIVDRVKNVLKLAQGEYVSPERIENVYLANCNLLAMAYVHGDSTQSFLVSIFGVDPVNFAPFASAILKKKIDAADLDAVRAAAKDVRVRKAVIKELDKIGKKSKFNSYERVRACHLEIEPFSIVNELLTPTLKLKRPQTAKKFREHIDKMYEEALAEEKAPRPML</sequence>
<reference evidence="4 5" key="1">
    <citation type="submission" date="2024-06" db="EMBL/GenBank/DDBJ databases">
        <title>Complete genome of Phlyctema vagabunda strain 19-DSS-EL-015.</title>
        <authorList>
            <person name="Fiorenzani C."/>
        </authorList>
    </citation>
    <scope>NUCLEOTIDE SEQUENCE [LARGE SCALE GENOMIC DNA]</scope>
    <source>
        <strain evidence="4 5">19-DSS-EL-015</strain>
    </source>
</reference>
<dbReference type="Pfam" id="PF00501">
    <property type="entry name" value="AMP-binding"/>
    <property type="match status" value="1"/>
</dbReference>
<dbReference type="PANTHER" id="PTHR43272">
    <property type="entry name" value="LONG-CHAIN-FATTY-ACID--COA LIGASE"/>
    <property type="match status" value="1"/>
</dbReference>
<dbReference type="PROSITE" id="PS00455">
    <property type="entry name" value="AMP_BINDING"/>
    <property type="match status" value="1"/>
</dbReference>
<dbReference type="Gene3D" id="3.40.50.12780">
    <property type="entry name" value="N-terminal domain of ligase-like"/>
    <property type="match status" value="1"/>
</dbReference>
<dbReference type="Proteomes" id="UP001629113">
    <property type="component" value="Unassembled WGS sequence"/>
</dbReference>
<keyword evidence="2" id="KW-0067">ATP-binding</keyword>
<evidence type="ECO:0000313" key="4">
    <source>
        <dbReference type="EMBL" id="KAL3417668.1"/>
    </source>
</evidence>
<dbReference type="SUPFAM" id="SSF56801">
    <property type="entry name" value="Acetyl-CoA synthetase-like"/>
    <property type="match status" value="1"/>
</dbReference>
<feature type="domain" description="AMP-dependent synthetase/ligase" evidence="3">
    <location>
        <begin position="66"/>
        <end position="514"/>
    </location>
</feature>
<evidence type="ECO:0000259" key="3">
    <source>
        <dbReference type="Pfam" id="PF00501"/>
    </source>
</evidence>
<comment type="caution">
    <text evidence="4">The sequence shown here is derived from an EMBL/GenBank/DDBJ whole genome shotgun (WGS) entry which is preliminary data.</text>
</comment>
<evidence type="ECO:0000313" key="5">
    <source>
        <dbReference type="Proteomes" id="UP001629113"/>
    </source>
</evidence>
<dbReference type="PANTHER" id="PTHR43272:SF33">
    <property type="entry name" value="AMP-BINDING DOMAIN-CONTAINING PROTEIN-RELATED"/>
    <property type="match status" value="1"/>
</dbReference>
<evidence type="ECO:0000256" key="1">
    <source>
        <dbReference type="ARBA" id="ARBA00022741"/>
    </source>
</evidence>
<proteinExistence type="predicted"/>
<keyword evidence="1" id="KW-0547">Nucleotide-binding</keyword>
<dbReference type="InterPro" id="IPR042099">
    <property type="entry name" value="ANL_N_sf"/>
</dbReference>
<name>A0ABR4P2Y5_9HELO</name>
<gene>
    <name evidence="4" type="ORF">PVAG01_10678</name>
</gene>
<accession>A0ABR4P2Y5</accession>
<dbReference type="InterPro" id="IPR000873">
    <property type="entry name" value="AMP-dep_synth/lig_dom"/>
</dbReference>
<dbReference type="EMBL" id="JBFCZG010000010">
    <property type="protein sequence ID" value="KAL3417668.1"/>
    <property type="molecule type" value="Genomic_DNA"/>
</dbReference>
<organism evidence="4 5">
    <name type="scientific">Phlyctema vagabunda</name>
    <dbReference type="NCBI Taxonomy" id="108571"/>
    <lineage>
        <taxon>Eukaryota</taxon>
        <taxon>Fungi</taxon>
        <taxon>Dikarya</taxon>
        <taxon>Ascomycota</taxon>
        <taxon>Pezizomycotina</taxon>
        <taxon>Leotiomycetes</taxon>
        <taxon>Helotiales</taxon>
        <taxon>Dermateaceae</taxon>
        <taxon>Phlyctema</taxon>
    </lineage>
</organism>